<dbReference type="InterPro" id="IPR036770">
    <property type="entry name" value="Ankyrin_rpt-contain_sf"/>
</dbReference>
<dbReference type="SMART" id="SM00248">
    <property type="entry name" value="ANK"/>
    <property type="match status" value="2"/>
</dbReference>
<evidence type="ECO:0000259" key="2">
    <source>
        <dbReference type="PROSITE" id="PS50011"/>
    </source>
</evidence>
<dbReference type="PROSITE" id="PS50011">
    <property type="entry name" value="PROTEIN_KINASE_DOM"/>
    <property type="match status" value="1"/>
</dbReference>
<dbReference type="PROSITE" id="PS50297">
    <property type="entry name" value="ANK_REP_REGION"/>
    <property type="match status" value="1"/>
</dbReference>
<name>A0ABP1RN72_9HEXA</name>
<dbReference type="Gene3D" id="3.30.200.20">
    <property type="entry name" value="Phosphorylase Kinase, domain 1"/>
    <property type="match status" value="1"/>
</dbReference>
<keyword evidence="1" id="KW-0040">ANK repeat</keyword>
<dbReference type="PANTHER" id="PTHR23060">
    <property type="entry name" value="TESTIS EXPRESSED GENE 14"/>
    <property type="match status" value="1"/>
</dbReference>
<gene>
    <name evidence="3" type="ORF">ODALV1_LOCUS24182</name>
</gene>
<dbReference type="EMBL" id="CAXLJM020000088">
    <property type="protein sequence ID" value="CAL8131442.1"/>
    <property type="molecule type" value="Genomic_DNA"/>
</dbReference>
<dbReference type="InterPro" id="IPR002110">
    <property type="entry name" value="Ankyrin_rpt"/>
</dbReference>
<accession>A0ABP1RN72</accession>
<evidence type="ECO:0000313" key="4">
    <source>
        <dbReference type="Proteomes" id="UP001642540"/>
    </source>
</evidence>
<reference evidence="3 4" key="1">
    <citation type="submission" date="2024-08" db="EMBL/GenBank/DDBJ databases">
        <authorList>
            <person name="Cucini C."/>
            <person name="Frati F."/>
        </authorList>
    </citation>
    <scope>NUCLEOTIDE SEQUENCE [LARGE SCALE GENOMIC DNA]</scope>
</reference>
<evidence type="ECO:0000313" key="3">
    <source>
        <dbReference type="EMBL" id="CAL8131442.1"/>
    </source>
</evidence>
<dbReference type="InterPro" id="IPR001245">
    <property type="entry name" value="Ser-Thr/Tyr_kinase_cat_dom"/>
</dbReference>
<comment type="caution">
    <text evidence="3">The sequence shown here is derived from an EMBL/GenBank/DDBJ whole genome shotgun (WGS) entry which is preliminary data.</text>
</comment>
<dbReference type="Proteomes" id="UP001642540">
    <property type="component" value="Unassembled WGS sequence"/>
</dbReference>
<dbReference type="InterPro" id="IPR011009">
    <property type="entry name" value="Kinase-like_dom_sf"/>
</dbReference>
<dbReference type="Gene3D" id="1.10.510.10">
    <property type="entry name" value="Transferase(Phosphotransferase) domain 1"/>
    <property type="match status" value="1"/>
</dbReference>
<dbReference type="SUPFAM" id="SSF48403">
    <property type="entry name" value="Ankyrin repeat"/>
    <property type="match status" value="1"/>
</dbReference>
<dbReference type="InterPro" id="IPR039339">
    <property type="entry name" value="Tex14"/>
</dbReference>
<proteinExistence type="predicted"/>
<dbReference type="PROSITE" id="PS50088">
    <property type="entry name" value="ANK_REPEAT"/>
    <property type="match status" value="1"/>
</dbReference>
<dbReference type="SUPFAM" id="SSF56112">
    <property type="entry name" value="Protein kinase-like (PK-like)"/>
    <property type="match status" value="1"/>
</dbReference>
<dbReference type="Pfam" id="PF12796">
    <property type="entry name" value="Ank_2"/>
    <property type="match status" value="1"/>
</dbReference>
<sequence length="570" mass="63457">MNNEKPPAVVRWPSTAVKNDVFRLHTSILLNKPKKVIKYVKRGTPVDAYNNDCQPPIFCAALLGKAKVVKTLLKLGANPNARCYPEGYTPLHGACYVGCTKSVKFLLQAGGDLRLTDSQRRTPLDWTILQQDEIKRRNIKDVLDGARMCAFKTSGRELLPELNCRIGTHDHETVAIGTRILRSCCAGYSKDLDPSITSEVILNHNIIPFGYGKVYFGSNERCGAVVGLPFLNDISDLKLDEQTTAASWLCGKFSTFVPMVWANKKTSVSVRELRKSSVEDAIPDILIAELDSLVKLRHPSILLLLAVCHVDNYDSLSLVFEKIPLGSLYFLLYNQFKRLSSRLVMEVITHICEALEYVHASGYLHGFVNSHSIFLVDSSRAKLGCFEYATPIGASKEVVQSSAHPSLRSDNHLAFYRHWAAPELISGKRPLTASSDIYSLCCVMWEIIYGEVPWKDQSLEALRSMMTENPYARIPLDKGVVPPLWYHVLNMGLEPEVPLRDLDLSEVRDMMALSKSRIDVGAGDNDGLNSRVSSSRISVKSFGDPVVESHDAVDAEKLYQLSLYGPHTAV</sequence>
<keyword evidence="4" id="KW-1185">Reference proteome</keyword>
<dbReference type="Pfam" id="PF07714">
    <property type="entry name" value="PK_Tyr_Ser-Thr"/>
    <property type="match status" value="1"/>
</dbReference>
<dbReference type="InterPro" id="IPR000719">
    <property type="entry name" value="Prot_kinase_dom"/>
</dbReference>
<feature type="domain" description="Protein kinase" evidence="2">
    <location>
        <begin position="200"/>
        <end position="570"/>
    </location>
</feature>
<organism evidence="3 4">
    <name type="scientific">Orchesella dallaii</name>
    <dbReference type="NCBI Taxonomy" id="48710"/>
    <lineage>
        <taxon>Eukaryota</taxon>
        <taxon>Metazoa</taxon>
        <taxon>Ecdysozoa</taxon>
        <taxon>Arthropoda</taxon>
        <taxon>Hexapoda</taxon>
        <taxon>Collembola</taxon>
        <taxon>Entomobryomorpha</taxon>
        <taxon>Entomobryoidea</taxon>
        <taxon>Orchesellidae</taxon>
        <taxon>Orchesellinae</taxon>
        <taxon>Orchesella</taxon>
    </lineage>
</organism>
<evidence type="ECO:0000256" key="1">
    <source>
        <dbReference type="PROSITE-ProRule" id="PRU00023"/>
    </source>
</evidence>
<feature type="repeat" description="ANK" evidence="1">
    <location>
        <begin position="86"/>
        <end position="118"/>
    </location>
</feature>
<dbReference type="Gene3D" id="1.25.40.20">
    <property type="entry name" value="Ankyrin repeat-containing domain"/>
    <property type="match status" value="1"/>
</dbReference>
<protein>
    <recommendedName>
        <fullName evidence="2">Protein kinase domain-containing protein</fullName>
    </recommendedName>
</protein>
<dbReference type="PANTHER" id="PTHR23060:SF3">
    <property type="entry name" value="TESTIS EXPRESSED 14, INTERCELLULAR BRIDGE FORMING FACTOR"/>
    <property type="match status" value="1"/>
</dbReference>